<dbReference type="EMBL" id="JACMSC010000021">
    <property type="protein sequence ID" value="KAG6470706.1"/>
    <property type="molecule type" value="Genomic_DNA"/>
</dbReference>
<evidence type="ECO:0000313" key="2">
    <source>
        <dbReference type="Proteomes" id="UP000734854"/>
    </source>
</evidence>
<keyword evidence="2" id="KW-1185">Reference proteome</keyword>
<name>A0A8J5CUX9_ZINOF</name>
<protein>
    <submittedName>
        <fullName evidence="1">Uncharacterized protein</fullName>
    </submittedName>
</protein>
<comment type="caution">
    <text evidence="1">The sequence shown here is derived from an EMBL/GenBank/DDBJ whole genome shotgun (WGS) entry which is preliminary data.</text>
</comment>
<dbReference type="AlphaFoldDB" id="A0A8J5CUX9"/>
<proteinExistence type="predicted"/>
<organism evidence="1 2">
    <name type="scientific">Zingiber officinale</name>
    <name type="common">Ginger</name>
    <name type="synonym">Amomum zingiber</name>
    <dbReference type="NCBI Taxonomy" id="94328"/>
    <lineage>
        <taxon>Eukaryota</taxon>
        <taxon>Viridiplantae</taxon>
        <taxon>Streptophyta</taxon>
        <taxon>Embryophyta</taxon>
        <taxon>Tracheophyta</taxon>
        <taxon>Spermatophyta</taxon>
        <taxon>Magnoliopsida</taxon>
        <taxon>Liliopsida</taxon>
        <taxon>Zingiberales</taxon>
        <taxon>Zingiberaceae</taxon>
        <taxon>Zingiber</taxon>
    </lineage>
</organism>
<reference evidence="1 2" key="1">
    <citation type="submission" date="2020-08" db="EMBL/GenBank/DDBJ databases">
        <title>Plant Genome Project.</title>
        <authorList>
            <person name="Zhang R.-G."/>
        </authorList>
    </citation>
    <scope>NUCLEOTIDE SEQUENCE [LARGE SCALE GENOMIC DNA]</scope>
    <source>
        <tissue evidence="1">Rhizome</tissue>
    </source>
</reference>
<evidence type="ECO:0000313" key="1">
    <source>
        <dbReference type="EMBL" id="KAG6470706.1"/>
    </source>
</evidence>
<accession>A0A8J5CUX9</accession>
<sequence>MLCSVVCRNVAASSFGPRHLVVLLFSSYFVKAAPATISMVEHLVNSWGTTHDQKRECWSRLCCARSCVAMPLSPVLSDPAALWSFSSLLFSSYFVKAAPATISIAEQLVNSWGLSEAVASRTSKSLAHLKSIEKPDVILKFLISQGFHGSHLDSVVRMSSFTTAVHMGSYVLW</sequence>
<dbReference type="Proteomes" id="UP000734854">
    <property type="component" value="Unassembled WGS sequence"/>
</dbReference>
<gene>
    <name evidence="1" type="ORF">ZIOFF_071783</name>
</gene>